<gene>
    <name evidence="2" type="ORF">ACFSKK_09480</name>
</gene>
<evidence type="ECO:0000256" key="1">
    <source>
        <dbReference type="SAM" id="MobiDB-lite"/>
    </source>
</evidence>
<evidence type="ECO:0000313" key="3">
    <source>
        <dbReference type="Proteomes" id="UP001597318"/>
    </source>
</evidence>
<comment type="caution">
    <text evidence="2">The sequence shown here is derived from an EMBL/GenBank/DDBJ whole genome shotgun (WGS) entry which is preliminary data.</text>
</comment>
<dbReference type="EMBL" id="JBHUIK010000002">
    <property type="protein sequence ID" value="MFD2213909.1"/>
    <property type="molecule type" value="Genomic_DNA"/>
</dbReference>
<feature type="compositionally biased region" description="Polar residues" evidence="1">
    <location>
        <begin position="35"/>
        <end position="47"/>
    </location>
</feature>
<dbReference type="Proteomes" id="UP001597318">
    <property type="component" value="Unassembled WGS sequence"/>
</dbReference>
<protein>
    <submittedName>
        <fullName evidence="2">Uncharacterized protein</fullName>
    </submittedName>
</protein>
<feature type="region of interest" description="Disordered" evidence="1">
    <location>
        <begin position="27"/>
        <end position="97"/>
    </location>
</feature>
<accession>A0ABW5BWF3</accession>
<evidence type="ECO:0000313" key="2">
    <source>
        <dbReference type="EMBL" id="MFD2213909.1"/>
    </source>
</evidence>
<organism evidence="2 3">
    <name type="scientific">Metabacillus endolithicus</name>
    <dbReference type="NCBI Taxonomy" id="1535204"/>
    <lineage>
        <taxon>Bacteria</taxon>
        <taxon>Bacillati</taxon>
        <taxon>Bacillota</taxon>
        <taxon>Bacilli</taxon>
        <taxon>Bacillales</taxon>
        <taxon>Bacillaceae</taxon>
        <taxon>Metabacillus</taxon>
    </lineage>
</organism>
<dbReference type="RefSeq" id="WP_247344623.1">
    <property type="nucleotide sequence ID" value="NZ_CP095550.1"/>
</dbReference>
<name>A0ABW5BWF3_9BACI</name>
<keyword evidence="3" id="KW-1185">Reference proteome</keyword>
<proteinExistence type="predicted"/>
<reference evidence="3" key="1">
    <citation type="journal article" date="2019" name="Int. J. Syst. Evol. Microbiol.">
        <title>The Global Catalogue of Microorganisms (GCM) 10K type strain sequencing project: providing services to taxonomists for standard genome sequencing and annotation.</title>
        <authorList>
            <consortium name="The Broad Institute Genomics Platform"/>
            <consortium name="The Broad Institute Genome Sequencing Center for Infectious Disease"/>
            <person name="Wu L."/>
            <person name="Ma J."/>
        </authorList>
    </citation>
    <scope>NUCLEOTIDE SEQUENCE [LARGE SCALE GENOMIC DNA]</scope>
    <source>
        <strain evidence="3">CGMCC 1.15474</strain>
    </source>
</reference>
<sequence length="177" mass="20384">MDITEIFTNPLVWAALAWLFSRVFTSKTKEDETNQKQPTKQTVSPQDTRQDSRPSPRSNPRPNPRTSSRPNPRPVPKPVMTTVETKPREESRPPLQTVQEAYEKMKRNPVKDDRVNTVKERLGKPQAVKEEKLPKVNRNVNRNQLIVDQQSAAQGVIWSEILGAPRSKNPHYTQNKR</sequence>